<name>A0ABC9XGD2_GRUJA</name>
<dbReference type="AlphaFoldDB" id="A0ABC9XGD2"/>
<dbReference type="Proteomes" id="UP001623348">
    <property type="component" value="Unassembled WGS sequence"/>
</dbReference>
<organism evidence="1 2">
    <name type="scientific">Grus japonensis</name>
    <name type="common">Japanese crane</name>
    <name type="synonym">Red-crowned crane</name>
    <dbReference type="NCBI Taxonomy" id="30415"/>
    <lineage>
        <taxon>Eukaryota</taxon>
        <taxon>Metazoa</taxon>
        <taxon>Chordata</taxon>
        <taxon>Craniata</taxon>
        <taxon>Vertebrata</taxon>
        <taxon>Euteleostomi</taxon>
        <taxon>Archelosauria</taxon>
        <taxon>Archosauria</taxon>
        <taxon>Dinosauria</taxon>
        <taxon>Saurischia</taxon>
        <taxon>Theropoda</taxon>
        <taxon>Coelurosauria</taxon>
        <taxon>Aves</taxon>
        <taxon>Neognathae</taxon>
        <taxon>Neoaves</taxon>
        <taxon>Gruiformes</taxon>
        <taxon>Gruidae</taxon>
        <taxon>Grus</taxon>
    </lineage>
</organism>
<proteinExistence type="predicted"/>
<accession>A0ABC9XGD2</accession>
<reference evidence="1 2" key="1">
    <citation type="submission" date="2024-06" db="EMBL/GenBank/DDBJ databases">
        <title>The draft genome of Grus japonensis, version 3.</title>
        <authorList>
            <person name="Nabeshima K."/>
            <person name="Suzuki S."/>
            <person name="Onuma M."/>
        </authorList>
    </citation>
    <scope>NUCLEOTIDE SEQUENCE [LARGE SCALE GENOMIC DNA]</scope>
    <source>
        <strain evidence="1 2">451A</strain>
    </source>
</reference>
<keyword evidence="2" id="KW-1185">Reference proteome</keyword>
<comment type="caution">
    <text evidence="1">The sequence shown here is derived from an EMBL/GenBank/DDBJ whole genome shotgun (WGS) entry which is preliminary data.</text>
</comment>
<gene>
    <name evidence="1" type="ORF">GRJ2_002079300</name>
</gene>
<dbReference type="EMBL" id="BAAFJT010000014">
    <property type="protein sequence ID" value="GAB0196140.1"/>
    <property type="molecule type" value="Genomic_DNA"/>
</dbReference>
<protein>
    <submittedName>
        <fullName evidence="1">Uncharacterized protein</fullName>
    </submittedName>
</protein>
<evidence type="ECO:0000313" key="1">
    <source>
        <dbReference type="EMBL" id="GAB0196140.1"/>
    </source>
</evidence>
<evidence type="ECO:0000313" key="2">
    <source>
        <dbReference type="Proteomes" id="UP001623348"/>
    </source>
</evidence>
<sequence>MKTLGIRNTALGYVCAVQKYTFTGSSAHQLKESPSRDQVICITPLERQLLIQRSKPFSLGAEISISEELDGYRHGQSYDSEADKTAEL</sequence>